<dbReference type="Gene3D" id="3.30.420.10">
    <property type="entry name" value="Ribonuclease H-like superfamily/Ribonuclease H"/>
    <property type="match status" value="1"/>
</dbReference>
<accession>A0ABQ8TM50</accession>
<organism evidence="1 2">
    <name type="scientific">Periplaneta americana</name>
    <name type="common">American cockroach</name>
    <name type="synonym">Blatta americana</name>
    <dbReference type="NCBI Taxonomy" id="6978"/>
    <lineage>
        <taxon>Eukaryota</taxon>
        <taxon>Metazoa</taxon>
        <taxon>Ecdysozoa</taxon>
        <taxon>Arthropoda</taxon>
        <taxon>Hexapoda</taxon>
        <taxon>Insecta</taxon>
        <taxon>Pterygota</taxon>
        <taxon>Neoptera</taxon>
        <taxon>Polyneoptera</taxon>
        <taxon>Dictyoptera</taxon>
        <taxon>Blattodea</taxon>
        <taxon>Blattoidea</taxon>
        <taxon>Blattidae</taxon>
        <taxon>Blattinae</taxon>
        <taxon>Periplaneta</taxon>
    </lineage>
</organism>
<gene>
    <name evidence="1" type="ORF">ANN_13629</name>
</gene>
<keyword evidence="2" id="KW-1185">Reference proteome</keyword>
<protein>
    <recommendedName>
        <fullName evidence="3">Histone-lysine N-methyltransferase SETMAR</fullName>
    </recommendedName>
</protein>
<evidence type="ECO:0008006" key="3">
    <source>
        <dbReference type="Google" id="ProtNLM"/>
    </source>
</evidence>
<name>A0ABQ8TM50_PERAM</name>
<dbReference type="EMBL" id="JAJSOF020000009">
    <property type="protein sequence ID" value="KAJ4446928.1"/>
    <property type="molecule type" value="Genomic_DNA"/>
</dbReference>
<evidence type="ECO:0000313" key="1">
    <source>
        <dbReference type="EMBL" id="KAJ4446928.1"/>
    </source>
</evidence>
<evidence type="ECO:0000313" key="2">
    <source>
        <dbReference type="Proteomes" id="UP001148838"/>
    </source>
</evidence>
<proteinExistence type="predicted"/>
<sequence length="317" mass="35986">MVIGRKIRKINLRVLNEAVEQVDSFKYLGCTISCNMSCSQEVKRRIAMVKEAFNRKRSIFCGPLEKETSEVFCMNCGILFNDTVSTTRLFSVDGISDSEMVFSEMRPRIRHRLPDIRLRAGKNLGKNPTRHVLRLVTLEADFVVHGSSGTASLLRHHSVSADVKLLAVVRVGEQDLKTEVNDRILQDRRTSLDELHIAFPDISRSLLGEIVSQHLGYHKICARPHTAASTRELLDQFGWEIFDHPPYSPDLAPSDFQLFTKLKDFLGGTRFGSDEELKKTVNTWLNELAAEEYNTGILKLVNRYDKCLNVGGDYVEK</sequence>
<dbReference type="Proteomes" id="UP001148838">
    <property type="component" value="Unassembled WGS sequence"/>
</dbReference>
<dbReference type="PANTHER" id="PTHR46060">
    <property type="entry name" value="MARINER MOS1 TRANSPOSASE-LIKE PROTEIN"/>
    <property type="match status" value="1"/>
</dbReference>
<dbReference type="InterPro" id="IPR036397">
    <property type="entry name" value="RNaseH_sf"/>
</dbReference>
<dbReference type="InterPro" id="IPR052709">
    <property type="entry name" value="Transposase-MT_Hybrid"/>
</dbReference>
<comment type="caution">
    <text evidence="1">The sequence shown here is derived from an EMBL/GenBank/DDBJ whole genome shotgun (WGS) entry which is preliminary data.</text>
</comment>
<reference evidence="1 2" key="1">
    <citation type="journal article" date="2022" name="Allergy">
        <title>Genome assembly and annotation of Periplaneta americana reveal a comprehensive cockroach allergen profile.</title>
        <authorList>
            <person name="Wang L."/>
            <person name="Xiong Q."/>
            <person name="Saelim N."/>
            <person name="Wang L."/>
            <person name="Nong W."/>
            <person name="Wan A.T."/>
            <person name="Shi M."/>
            <person name="Liu X."/>
            <person name="Cao Q."/>
            <person name="Hui J.H.L."/>
            <person name="Sookrung N."/>
            <person name="Leung T.F."/>
            <person name="Tungtrongchitr A."/>
            <person name="Tsui S.K.W."/>
        </authorList>
    </citation>
    <scope>NUCLEOTIDE SEQUENCE [LARGE SCALE GENOMIC DNA]</scope>
    <source>
        <strain evidence="1">PWHHKU_190912</strain>
    </source>
</reference>
<dbReference type="PANTHER" id="PTHR46060:SF1">
    <property type="entry name" value="MARINER MOS1 TRANSPOSASE-LIKE PROTEIN"/>
    <property type="match status" value="1"/>
</dbReference>